<gene>
    <name evidence="2" type="ORF">HW532_01485</name>
</gene>
<dbReference type="KEGG" id="kmn:HW532_01485"/>
<protein>
    <submittedName>
        <fullName evidence="2">Polysaccharide pyruvyl transferase family protein</fullName>
    </submittedName>
</protein>
<keyword evidence="3" id="KW-1185">Reference proteome</keyword>
<name>A0A7S8C893_9HYPH</name>
<evidence type="ECO:0000313" key="2">
    <source>
        <dbReference type="EMBL" id="QPC45131.1"/>
    </source>
</evidence>
<dbReference type="RefSeq" id="WP_213164374.1">
    <property type="nucleotide sequence ID" value="NZ_CP058214.1"/>
</dbReference>
<dbReference type="EMBL" id="CP058214">
    <property type="protein sequence ID" value="QPC45131.1"/>
    <property type="molecule type" value="Genomic_DNA"/>
</dbReference>
<dbReference type="GO" id="GO:0016740">
    <property type="term" value="F:transferase activity"/>
    <property type="evidence" value="ECO:0007669"/>
    <property type="project" value="UniProtKB-KW"/>
</dbReference>
<dbReference type="AlphaFoldDB" id="A0A7S8C893"/>
<evidence type="ECO:0000259" key="1">
    <source>
        <dbReference type="Pfam" id="PF04230"/>
    </source>
</evidence>
<keyword evidence="2" id="KW-0808">Transferase</keyword>
<dbReference type="InterPro" id="IPR007345">
    <property type="entry name" value="Polysacch_pyruvyl_Trfase"/>
</dbReference>
<proteinExistence type="predicted"/>
<dbReference type="Pfam" id="PF04230">
    <property type="entry name" value="PS_pyruv_trans"/>
    <property type="match status" value="1"/>
</dbReference>
<feature type="domain" description="Polysaccharide pyruvyl transferase" evidence="1">
    <location>
        <begin position="36"/>
        <end position="320"/>
    </location>
</feature>
<reference evidence="2 3" key="1">
    <citation type="submission" date="2020-06" db="EMBL/GenBank/DDBJ databases">
        <title>Genome sequence of 2 isolates from Red Sea Mangroves.</title>
        <authorList>
            <person name="Sefrji F."/>
            <person name="Michoud G."/>
            <person name="Merlino G."/>
            <person name="Daffonchio D."/>
        </authorList>
    </citation>
    <scope>NUCLEOTIDE SEQUENCE [LARGE SCALE GENOMIC DNA]</scope>
    <source>
        <strain evidence="2 3">R1DC25</strain>
    </source>
</reference>
<organism evidence="2 3">
    <name type="scientific">Kaustia mangrovi</name>
    <dbReference type="NCBI Taxonomy" id="2593653"/>
    <lineage>
        <taxon>Bacteria</taxon>
        <taxon>Pseudomonadati</taxon>
        <taxon>Pseudomonadota</taxon>
        <taxon>Alphaproteobacteria</taxon>
        <taxon>Hyphomicrobiales</taxon>
        <taxon>Parvibaculaceae</taxon>
        <taxon>Kaustia</taxon>
    </lineage>
</organism>
<dbReference type="Proteomes" id="UP000593594">
    <property type="component" value="Chromosome"/>
</dbReference>
<accession>A0A7S8C893</accession>
<evidence type="ECO:0000313" key="3">
    <source>
        <dbReference type="Proteomes" id="UP000593594"/>
    </source>
</evidence>
<sequence>MARILVMIPSGEVYDHDNVRWYDYRNVERHIAHYHNIGDAFVYDSSLKLLDFDTVRVLPIANPRMEEIDRLREECDYVFLRGSNYIHQAMNWENAIPVLKRLKLPVIGFGIGAQAPVEGALSLSEETKTVLRLMAESTPSIGVRGAYTADVLWGLGIRNTRIIGCPTAFRRNDPDLSVTLPGLEDVARVGVTLRREVSPAYARDVRHYLTTHRDLVKAMAARFDVTLMAQGEVEEKALVLGTPDRHEEAFAALRANPWAADWFLDDEIEALYRTRLFYSDVVADYETLVRELDLVLGYRLHGNLMALANGVPSIYFTYDSRTAEFAETFRIPSHDVFSEETFRLEDYWDQSLFDRFNRAWFHTYREMRSFLVENGVANRMVDVAASPKRAPEKTAACA</sequence>